<name>B8BUI5_THAPS</name>
<dbReference type="PANTHER" id="PTHR43701">
    <property type="entry name" value="MEMBRANE TRANSPORTER PROTEIN MJ0441-RELATED"/>
    <property type="match status" value="1"/>
</dbReference>
<protein>
    <recommendedName>
        <fullName evidence="9">Membrane transporter protein</fullName>
    </recommendedName>
</protein>
<keyword evidence="4 6" id="KW-0472">Membrane</keyword>
<evidence type="ECO:0000256" key="4">
    <source>
        <dbReference type="ARBA" id="ARBA00023136"/>
    </source>
</evidence>
<evidence type="ECO:0000313" key="8">
    <source>
        <dbReference type="Proteomes" id="UP000001449"/>
    </source>
</evidence>
<sequence>MMGSLAGMGGGFVMIPLMTAASATRNATTTSGWWRGGLGLSQHEAHGTSLFAVGTTGLAGALGYGIRMSGDDEDVHNEHQSTDSTTKQPKGLVELDIALALTATAMVTARLGAISSSFLSERVLQRALGAFMICVAPLVPGKAYLEALQDAHDPSNPEAEKHLHDDEAKHTHHGELSQLERLLPASFIGMFSGFLSGMFGVGGGAIVVPSLVLSTDMSHHTALGTSLCAMVLPAMVGTYTHAKRGNVNWRVGPLLALGSAVGAYVGGKEVGIHMEEGVLQAGFSCLMLVLGVKTWRKS</sequence>
<dbReference type="GeneID" id="7450373"/>
<evidence type="ECO:0000256" key="5">
    <source>
        <dbReference type="SAM" id="MobiDB-lite"/>
    </source>
</evidence>
<evidence type="ECO:0000256" key="2">
    <source>
        <dbReference type="ARBA" id="ARBA00022692"/>
    </source>
</evidence>
<comment type="subcellular location">
    <subcellularLocation>
        <location evidence="1">Membrane</location>
        <topology evidence="1">Multi-pass membrane protein</topology>
    </subcellularLocation>
</comment>
<reference evidence="7 8" key="2">
    <citation type="journal article" date="2008" name="Nature">
        <title>The Phaeodactylum genome reveals the evolutionary history of diatom genomes.</title>
        <authorList>
            <person name="Bowler C."/>
            <person name="Allen A.E."/>
            <person name="Badger J.H."/>
            <person name="Grimwood J."/>
            <person name="Jabbari K."/>
            <person name="Kuo A."/>
            <person name="Maheswari U."/>
            <person name="Martens C."/>
            <person name="Maumus F."/>
            <person name="Otillar R.P."/>
            <person name="Rayko E."/>
            <person name="Salamov A."/>
            <person name="Vandepoele K."/>
            <person name="Beszteri B."/>
            <person name="Gruber A."/>
            <person name="Heijde M."/>
            <person name="Katinka M."/>
            <person name="Mock T."/>
            <person name="Valentin K."/>
            <person name="Verret F."/>
            <person name="Berges J.A."/>
            <person name="Brownlee C."/>
            <person name="Cadoret J.P."/>
            <person name="Chiovitti A."/>
            <person name="Choi C.J."/>
            <person name="Coesel S."/>
            <person name="De Martino A."/>
            <person name="Detter J.C."/>
            <person name="Durkin C."/>
            <person name="Falciatore A."/>
            <person name="Fournet J."/>
            <person name="Haruta M."/>
            <person name="Huysman M.J."/>
            <person name="Jenkins B.D."/>
            <person name="Jiroutova K."/>
            <person name="Jorgensen R.E."/>
            <person name="Joubert Y."/>
            <person name="Kaplan A."/>
            <person name="Kroger N."/>
            <person name="Kroth P.G."/>
            <person name="La Roche J."/>
            <person name="Lindquist E."/>
            <person name="Lommer M."/>
            <person name="Martin-Jezequel V."/>
            <person name="Lopez P.J."/>
            <person name="Lucas S."/>
            <person name="Mangogna M."/>
            <person name="McGinnis K."/>
            <person name="Medlin L.K."/>
            <person name="Montsant A."/>
            <person name="Oudot-Le Secq M.P."/>
            <person name="Napoli C."/>
            <person name="Obornik M."/>
            <person name="Parker M.S."/>
            <person name="Petit J.L."/>
            <person name="Porcel B.M."/>
            <person name="Poulsen N."/>
            <person name="Robison M."/>
            <person name="Rychlewski L."/>
            <person name="Rynearson T.A."/>
            <person name="Schmutz J."/>
            <person name="Shapiro H."/>
            <person name="Siaut M."/>
            <person name="Stanley M."/>
            <person name="Sussman M.R."/>
            <person name="Taylor A.R."/>
            <person name="Vardi A."/>
            <person name="von Dassow P."/>
            <person name="Vyverman W."/>
            <person name="Willis A."/>
            <person name="Wyrwicz L.S."/>
            <person name="Rokhsar D.S."/>
            <person name="Weissenbach J."/>
            <person name="Armbrust E.V."/>
            <person name="Green B.R."/>
            <person name="Van de Peer Y."/>
            <person name="Grigoriev I.V."/>
        </authorList>
    </citation>
    <scope>NUCLEOTIDE SEQUENCE [LARGE SCALE GENOMIC DNA]</scope>
    <source>
        <strain evidence="7 8">CCMP1335</strain>
    </source>
</reference>
<dbReference type="Proteomes" id="UP000001449">
    <property type="component" value="Chromosome 2"/>
</dbReference>
<dbReference type="KEGG" id="tps:THAPSDRAFT_2492"/>
<dbReference type="InParanoid" id="B8BUI5"/>
<proteinExistence type="predicted"/>
<dbReference type="PANTHER" id="PTHR43701:SF2">
    <property type="entry name" value="MEMBRANE TRANSPORTER PROTEIN YJNA-RELATED"/>
    <property type="match status" value="1"/>
</dbReference>
<evidence type="ECO:0000256" key="3">
    <source>
        <dbReference type="ARBA" id="ARBA00022989"/>
    </source>
</evidence>
<evidence type="ECO:0000256" key="1">
    <source>
        <dbReference type="ARBA" id="ARBA00004141"/>
    </source>
</evidence>
<keyword evidence="3 6" id="KW-1133">Transmembrane helix</keyword>
<keyword evidence="8" id="KW-1185">Reference proteome</keyword>
<dbReference type="GO" id="GO:0016020">
    <property type="term" value="C:membrane"/>
    <property type="evidence" value="ECO:0007669"/>
    <property type="project" value="UniProtKB-SubCell"/>
</dbReference>
<feature type="transmembrane region" description="Helical" evidence="6">
    <location>
        <begin position="220"/>
        <end position="240"/>
    </location>
</feature>
<accession>B8BUI5</accession>
<dbReference type="AlphaFoldDB" id="B8BUI5"/>
<feature type="transmembrane region" description="Helical" evidence="6">
    <location>
        <begin position="277"/>
        <end position="295"/>
    </location>
</feature>
<dbReference type="eggNOG" id="ENOG502RZ7R">
    <property type="taxonomic scope" value="Eukaryota"/>
</dbReference>
<dbReference type="HOGENOM" id="CLU_045498_5_1_1"/>
<gene>
    <name evidence="7" type="ORF">THAPSDRAFT_2492</name>
</gene>
<dbReference type="InterPro" id="IPR051598">
    <property type="entry name" value="TSUP/Inactive_protease-like"/>
</dbReference>
<dbReference type="RefSeq" id="XP_002287321.1">
    <property type="nucleotide sequence ID" value="XM_002287285.1"/>
</dbReference>
<dbReference type="EMBL" id="CM000639">
    <property type="protein sequence ID" value="EED94764.1"/>
    <property type="molecule type" value="Genomic_DNA"/>
</dbReference>
<organism evidence="7 8">
    <name type="scientific">Thalassiosira pseudonana</name>
    <name type="common">Marine diatom</name>
    <name type="synonym">Cyclotella nana</name>
    <dbReference type="NCBI Taxonomy" id="35128"/>
    <lineage>
        <taxon>Eukaryota</taxon>
        <taxon>Sar</taxon>
        <taxon>Stramenopiles</taxon>
        <taxon>Ochrophyta</taxon>
        <taxon>Bacillariophyta</taxon>
        <taxon>Coscinodiscophyceae</taxon>
        <taxon>Thalassiosirophycidae</taxon>
        <taxon>Thalassiosirales</taxon>
        <taxon>Thalassiosiraceae</taxon>
        <taxon>Thalassiosira</taxon>
    </lineage>
</organism>
<feature type="transmembrane region" description="Helical" evidence="6">
    <location>
        <begin position="187"/>
        <end position="208"/>
    </location>
</feature>
<dbReference type="OMA" id="HRICGTA"/>
<dbReference type="InterPro" id="IPR002781">
    <property type="entry name" value="TM_pro_TauE-like"/>
</dbReference>
<evidence type="ECO:0000256" key="6">
    <source>
        <dbReference type="SAM" id="Phobius"/>
    </source>
</evidence>
<reference evidence="7 8" key="1">
    <citation type="journal article" date="2004" name="Science">
        <title>The genome of the diatom Thalassiosira pseudonana: ecology, evolution, and metabolism.</title>
        <authorList>
            <person name="Armbrust E.V."/>
            <person name="Berges J.A."/>
            <person name="Bowler C."/>
            <person name="Green B.R."/>
            <person name="Martinez D."/>
            <person name="Putnam N.H."/>
            <person name="Zhou S."/>
            <person name="Allen A.E."/>
            <person name="Apt K.E."/>
            <person name="Bechner M."/>
            <person name="Brzezinski M.A."/>
            <person name="Chaal B.K."/>
            <person name="Chiovitti A."/>
            <person name="Davis A.K."/>
            <person name="Demarest M.S."/>
            <person name="Detter J.C."/>
            <person name="Glavina T."/>
            <person name="Goodstein D."/>
            <person name="Hadi M.Z."/>
            <person name="Hellsten U."/>
            <person name="Hildebrand M."/>
            <person name="Jenkins B.D."/>
            <person name="Jurka J."/>
            <person name="Kapitonov V.V."/>
            <person name="Kroger N."/>
            <person name="Lau W.W."/>
            <person name="Lane T.W."/>
            <person name="Larimer F.W."/>
            <person name="Lippmeier J.C."/>
            <person name="Lucas S."/>
            <person name="Medina M."/>
            <person name="Montsant A."/>
            <person name="Obornik M."/>
            <person name="Parker M.S."/>
            <person name="Palenik B."/>
            <person name="Pazour G.J."/>
            <person name="Richardson P.M."/>
            <person name="Rynearson T.A."/>
            <person name="Saito M.A."/>
            <person name="Schwartz D.C."/>
            <person name="Thamatrakoln K."/>
            <person name="Valentin K."/>
            <person name="Vardi A."/>
            <person name="Wilkerson F.P."/>
            <person name="Rokhsar D.S."/>
        </authorList>
    </citation>
    <scope>NUCLEOTIDE SEQUENCE [LARGE SCALE GENOMIC DNA]</scope>
    <source>
        <strain evidence="7 8">CCMP1335</strain>
    </source>
</reference>
<dbReference type="Pfam" id="PF01925">
    <property type="entry name" value="TauE"/>
    <property type="match status" value="1"/>
</dbReference>
<feature type="region of interest" description="Disordered" evidence="5">
    <location>
        <begin position="151"/>
        <end position="174"/>
    </location>
</feature>
<evidence type="ECO:0000313" key="7">
    <source>
        <dbReference type="EMBL" id="EED94764.1"/>
    </source>
</evidence>
<evidence type="ECO:0008006" key="9">
    <source>
        <dbReference type="Google" id="ProtNLM"/>
    </source>
</evidence>
<keyword evidence="2 6" id="KW-0812">Transmembrane</keyword>
<dbReference type="PaxDb" id="35128-Thaps2492"/>